<reference evidence="1 2" key="1">
    <citation type="journal article" date="2016" name="Nat. Commun.">
        <title>Thousands of microbial genomes shed light on interconnected biogeochemical processes in an aquifer system.</title>
        <authorList>
            <person name="Anantharaman K."/>
            <person name="Brown C.T."/>
            <person name="Hug L.A."/>
            <person name="Sharon I."/>
            <person name="Castelle C.J."/>
            <person name="Probst A.J."/>
            <person name="Thomas B.C."/>
            <person name="Singh A."/>
            <person name="Wilkins M.J."/>
            <person name="Karaoz U."/>
            <person name="Brodie E.L."/>
            <person name="Williams K.H."/>
            <person name="Hubbard S.S."/>
            <person name="Banfield J.F."/>
        </authorList>
    </citation>
    <scope>NUCLEOTIDE SEQUENCE [LARGE SCALE GENOMIC DNA]</scope>
</reference>
<comment type="caution">
    <text evidence="1">The sequence shown here is derived from an EMBL/GenBank/DDBJ whole genome shotgun (WGS) entry which is preliminary data.</text>
</comment>
<dbReference type="AlphaFoldDB" id="A0A1G2DGM5"/>
<name>A0A1G2DGM5_9BACT</name>
<evidence type="ECO:0000313" key="2">
    <source>
        <dbReference type="Proteomes" id="UP000178099"/>
    </source>
</evidence>
<gene>
    <name evidence="1" type="ORF">A3D67_02505</name>
</gene>
<organism evidence="1 2">
    <name type="scientific">Candidatus Lloydbacteria bacterium RIFCSPHIGHO2_02_FULL_51_22</name>
    <dbReference type="NCBI Taxonomy" id="1798663"/>
    <lineage>
        <taxon>Bacteria</taxon>
        <taxon>Candidatus Lloydiibacteriota</taxon>
    </lineage>
</organism>
<sequence>MSHELDFGEELLKWAEKIYPEMMRQMKVTSTSRGGSRGYVKGTIAGKKVTLTIGFNDKQGANHITWD</sequence>
<accession>A0A1G2DGM5</accession>
<dbReference type="Proteomes" id="UP000178099">
    <property type="component" value="Unassembled WGS sequence"/>
</dbReference>
<protein>
    <submittedName>
        <fullName evidence="1">Uncharacterized protein</fullName>
    </submittedName>
</protein>
<proteinExistence type="predicted"/>
<evidence type="ECO:0000313" key="1">
    <source>
        <dbReference type="EMBL" id="OGZ12111.1"/>
    </source>
</evidence>
<dbReference type="EMBL" id="MHLN01000010">
    <property type="protein sequence ID" value="OGZ12111.1"/>
    <property type="molecule type" value="Genomic_DNA"/>
</dbReference>